<gene>
    <name evidence="1" type="ORF">E5355_18705</name>
</gene>
<keyword evidence="2" id="KW-1185">Reference proteome</keyword>
<sequence length="412" mass="48017">MRYFILYIFFLSALGSCKTDKVKPLSIFSDVVPEKIERDVRDMPVKGSAVDTIVVADCDLKERLHVSSWVDSITYLSLDNREEALLGAINKVVCRKDAIYLLDRYKSKSIKKFSMEGKFLTNIGTFGEAPEEYAEPTDFVVTDSLVIVYDQFTSRFIYYTLNGKYLRSCRLPFLCLRFHRFSEDNFVFCTLDADNQHLASIEDYSIFRTDSLFVIKERGFYRERGKYSSIISDYNFSELNGRLYYHSPYSGRIYEIDDDGTCRLAFFLDFGDRQVPENLLLDKNWNEYKQASSSSGYYFFPGKYLLTDDVVYFAYANHHKEYQCLYSLRRKEGIRSSVVRNDVLSIFPFSNLVGVEGHALIGYVYPNDIVVAREHYDAVQWTELVGEKAADIAKQFNEEDNMVLLWFHMKEK</sequence>
<dbReference type="SUPFAM" id="SSF63825">
    <property type="entry name" value="YWTD domain"/>
    <property type="match status" value="1"/>
</dbReference>
<dbReference type="EMBL" id="SRYZ01000086">
    <property type="protein sequence ID" value="TGX97836.1"/>
    <property type="molecule type" value="Genomic_DNA"/>
</dbReference>
<dbReference type="Pfam" id="PF17170">
    <property type="entry name" value="DUF5128"/>
    <property type="match status" value="1"/>
</dbReference>
<organism evidence="1 2">
    <name type="scientific">Bacteroides muris</name>
    <name type="common">ex Afrizal et al. 2022</name>
    <dbReference type="NCBI Taxonomy" id="2516960"/>
    <lineage>
        <taxon>Bacteria</taxon>
        <taxon>Pseudomonadati</taxon>
        <taxon>Bacteroidota</taxon>
        <taxon>Bacteroidia</taxon>
        <taxon>Bacteroidales</taxon>
        <taxon>Bacteroidaceae</taxon>
        <taxon>Bacteroides</taxon>
    </lineage>
</organism>
<dbReference type="PROSITE" id="PS51257">
    <property type="entry name" value="PROKAR_LIPOPROTEIN"/>
    <property type="match status" value="1"/>
</dbReference>
<dbReference type="InterPro" id="IPR011042">
    <property type="entry name" value="6-blade_b-propeller_TolB-like"/>
</dbReference>
<evidence type="ECO:0000313" key="1">
    <source>
        <dbReference type="EMBL" id="TGX97836.1"/>
    </source>
</evidence>
<proteinExistence type="predicted"/>
<evidence type="ECO:0000313" key="2">
    <source>
        <dbReference type="Proteomes" id="UP000310532"/>
    </source>
</evidence>
<reference evidence="1 2" key="1">
    <citation type="submission" date="2019-04" db="EMBL/GenBank/DDBJ databases">
        <title>Microbes associate with the intestines of laboratory mice.</title>
        <authorList>
            <person name="Navarre W."/>
            <person name="Wong E."/>
            <person name="Huang K."/>
            <person name="Tropini C."/>
            <person name="Ng K."/>
            <person name="Yu B."/>
        </authorList>
    </citation>
    <scope>NUCLEOTIDE SEQUENCE [LARGE SCALE GENOMIC DNA]</scope>
    <source>
        <strain evidence="1 2">NM69_E16B</strain>
    </source>
</reference>
<comment type="caution">
    <text evidence="1">The sequence shown here is derived from an EMBL/GenBank/DDBJ whole genome shotgun (WGS) entry which is preliminary data.</text>
</comment>
<protein>
    <submittedName>
        <fullName evidence="1">6-bladed beta-propeller</fullName>
    </submittedName>
</protein>
<dbReference type="RefSeq" id="WP_136011514.1">
    <property type="nucleotide sequence ID" value="NZ_SRYZ01000086.1"/>
</dbReference>
<name>A0A4S2AAS7_9BACE</name>
<dbReference type="AlphaFoldDB" id="A0A4S2AAS7"/>
<accession>A0A4S2AAS7</accession>
<dbReference type="Gene3D" id="2.120.10.30">
    <property type="entry name" value="TolB, C-terminal domain"/>
    <property type="match status" value="1"/>
</dbReference>
<dbReference type="Proteomes" id="UP000310532">
    <property type="component" value="Unassembled WGS sequence"/>
</dbReference>